<dbReference type="SMART" id="SM00322">
    <property type="entry name" value="KH"/>
    <property type="match status" value="1"/>
</dbReference>
<feature type="domain" description="K Homology" evidence="1">
    <location>
        <begin position="340"/>
        <end position="425"/>
    </location>
</feature>
<dbReference type="RefSeq" id="XP_020049139.1">
    <property type="nucleotide sequence ID" value="XM_020191554.1"/>
</dbReference>
<accession>A0A1D2VMJ9</accession>
<dbReference type="InterPro" id="IPR004087">
    <property type="entry name" value="KH_dom"/>
</dbReference>
<sequence length="434" mass="48984">MDYQLIGCDNEESFNTYSIDATREVEVEQIGVDLFKQNIHPIDFVAVYSDVEVPGSDSDLESVSHHRSLALDSSLDGSEPAFDYISANLFRIDCFQVTIDDTTEDSITANPFCFSLIVKRASLQKAIVKLRSSFDVLFILDSEQCSASSCGVTGASVSVHRVGDFSFEFAVVFKSLLQKTRLQQLLSCFAEHNSQISIVLSHSFVRQVHYEQISPSKGVVCTISDELPGATPGPRMTLQCNDQSLLVSSIANIFTSSNQWCFISQEMHDVSPLCWLFPPQKLLSEYRHNDHHYGNIQNRPDSSSSTYSLLFSDDRDDGENPGILSFSMMSSNILNNPSNNNKKMYYKILQFSKREVTYLIGKKGSRIEKLRNDSKCEIKVIPVNEIENLNLKLTSSIKSIQYIRVVSNNFLKLKTCLQMIERQILLFRDGGIRY</sequence>
<dbReference type="SUPFAM" id="SSF54791">
    <property type="entry name" value="Eukaryotic type KH-domain (KH-domain type I)"/>
    <property type="match status" value="1"/>
</dbReference>
<dbReference type="Gene3D" id="3.30.1370.10">
    <property type="entry name" value="K Homology domain, type 1"/>
    <property type="match status" value="1"/>
</dbReference>
<evidence type="ECO:0000259" key="1">
    <source>
        <dbReference type="SMART" id="SM00322"/>
    </source>
</evidence>
<dbReference type="GeneID" id="30965190"/>
<evidence type="ECO:0000313" key="2">
    <source>
        <dbReference type="EMBL" id="ODV62832.1"/>
    </source>
</evidence>
<reference evidence="3" key="1">
    <citation type="submission" date="2016-05" db="EMBL/GenBank/DDBJ databases">
        <title>Comparative genomics of biotechnologically important yeasts.</title>
        <authorList>
            <consortium name="DOE Joint Genome Institute"/>
            <person name="Riley R."/>
            <person name="Haridas S."/>
            <person name="Wolfe K.H."/>
            <person name="Lopes M.R."/>
            <person name="Hittinger C.T."/>
            <person name="Goker M."/>
            <person name="Salamov A."/>
            <person name="Wisecaver J."/>
            <person name="Long T.M."/>
            <person name="Aerts A.L."/>
            <person name="Barry K."/>
            <person name="Choi C."/>
            <person name="Clum A."/>
            <person name="Coughlan A.Y."/>
            <person name="Deshpande S."/>
            <person name="Douglass A.P."/>
            <person name="Hanson S.J."/>
            <person name="Klenk H.-P."/>
            <person name="Labutti K."/>
            <person name="Lapidus A."/>
            <person name="Lindquist E."/>
            <person name="Lipzen A."/>
            <person name="Meier-Kolthoff J.P."/>
            <person name="Ohm R.A."/>
            <person name="Otillar R.P."/>
            <person name="Pangilinan J."/>
            <person name="Peng Y."/>
            <person name="Rokas A."/>
            <person name="Rosa C.A."/>
            <person name="Scheuner C."/>
            <person name="Sibirny A.A."/>
            <person name="Slot J.C."/>
            <person name="Stielow J.B."/>
            <person name="Sun H."/>
            <person name="Kurtzman C.P."/>
            <person name="Blackwell M."/>
            <person name="Grigoriev I.V."/>
            <person name="Jeffries T.W."/>
        </authorList>
    </citation>
    <scope>NUCLEOTIDE SEQUENCE [LARGE SCALE GENOMIC DNA]</scope>
    <source>
        <strain evidence="3">DSM 1968</strain>
    </source>
</reference>
<dbReference type="AlphaFoldDB" id="A0A1D2VMJ9"/>
<dbReference type="InterPro" id="IPR004088">
    <property type="entry name" value="KH_dom_type_1"/>
</dbReference>
<protein>
    <recommendedName>
        <fullName evidence="1">K Homology domain-containing protein</fullName>
    </recommendedName>
</protein>
<organism evidence="2 3">
    <name type="scientific">Ascoidea rubescens DSM 1968</name>
    <dbReference type="NCBI Taxonomy" id="1344418"/>
    <lineage>
        <taxon>Eukaryota</taxon>
        <taxon>Fungi</taxon>
        <taxon>Dikarya</taxon>
        <taxon>Ascomycota</taxon>
        <taxon>Saccharomycotina</taxon>
        <taxon>Saccharomycetes</taxon>
        <taxon>Ascoideaceae</taxon>
        <taxon>Ascoidea</taxon>
    </lineage>
</organism>
<dbReference type="EMBL" id="KV454476">
    <property type="protein sequence ID" value="ODV62832.1"/>
    <property type="molecule type" value="Genomic_DNA"/>
</dbReference>
<dbReference type="Proteomes" id="UP000095038">
    <property type="component" value="Unassembled WGS sequence"/>
</dbReference>
<dbReference type="GO" id="GO:0003723">
    <property type="term" value="F:RNA binding"/>
    <property type="evidence" value="ECO:0007669"/>
    <property type="project" value="InterPro"/>
</dbReference>
<proteinExistence type="predicted"/>
<dbReference type="InParanoid" id="A0A1D2VMJ9"/>
<keyword evidence="3" id="KW-1185">Reference proteome</keyword>
<gene>
    <name evidence="2" type="ORF">ASCRUDRAFT_68645</name>
</gene>
<evidence type="ECO:0000313" key="3">
    <source>
        <dbReference type="Proteomes" id="UP000095038"/>
    </source>
</evidence>
<dbReference type="InterPro" id="IPR036612">
    <property type="entry name" value="KH_dom_type_1_sf"/>
</dbReference>
<dbReference type="OrthoDB" id="442947at2759"/>
<dbReference type="Pfam" id="PF00013">
    <property type="entry name" value="KH_1"/>
    <property type="match status" value="1"/>
</dbReference>
<name>A0A1D2VMJ9_9ASCO</name>